<evidence type="ECO:0000313" key="1">
    <source>
        <dbReference type="EMBL" id="CAH1059001.1"/>
    </source>
</evidence>
<reference evidence="1" key="1">
    <citation type="submission" date="2021-12" db="EMBL/GenBank/DDBJ databases">
        <authorList>
            <person name="Criscuolo A."/>
        </authorList>
    </citation>
    <scope>NUCLEOTIDE SEQUENCE</scope>
    <source>
        <strain evidence="1">CIP111894</strain>
    </source>
</reference>
<proteinExistence type="predicted"/>
<organism evidence="1 2">
    <name type="scientific">Paenibacillus pseudetheri</name>
    <dbReference type="NCBI Taxonomy" id="2897682"/>
    <lineage>
        <taxon>Bacteria</taxon>
        <taxon>Bacillati</taxon>
        <taxon>Bacillota</taxon>
        <taxon>Bacilli</taxon>
        <taxon>Bacillales</taxon>
        <taxon>Paenibacillaceae</taxon>
        <taxon>Paenibacillus</taxon>
    </lineage>
</organism>
<sequence>MSSDRIAVRGQEHSPIEIRAGHRFLQVLVLCSGQELVPIADNGQELVTIADLIGVYFDLLNTKNYISAGNNAMPVGTSI</sequence>
<gene>
    <name evidence="1" type="ORF">PAECIP111894_05187</name>
</gene>
<comment type="caution">
    <text evidence="1">The sequence shown here is derived from an EMBL/GenBank/DDBJ whole genome shotgun (WGS) entry which is preliminary data.</text>
</comment>
<keyword evidence="2" id="KW-1185">Reference proteome</keyword>
<dbReference type="RefSeq" id="WP_234540892.1">
    <property type="nucleotide sequence ID" value="NZ_CAKMAB010000043.1"/>
</dbReference>
<dbReference type="Proteomes" id="UP000838749">
    <property type="component" value="Unassembled WGS sequence"/>
</dbReference>
<evidence type="ECO:0000313" key="2">
    <source>
        <dbReference type="Proteomes" id="UP000838749"/>
    </source>
</evidence>
<name>A0ABM9BJT0_9BACL</name>
<protein>
    <submittedName>
        <fullName evidence="1">Uncharacterized protein</fullName>
    </submittedName>
</protein>
<accession>A0ABM9BJT0</accession>
<dbReference type="EMBL" id="CAKMAB010000043">
    <property type="protein sequence ID" value="CAH1059001.1"/>
    <property type="molecule type" value="Genomic_DNA"/>
</dbReference>